<dbReference type="Proteomes" id="UP000194236">
    <property type="component" value="Unassembled WGS sequence"/>
</dbReference>
<protein>
    <submittedName>
        <fullName evidence="1">Uncharacterized protein</fullName>
    </submittedName>
</protein>
<keyword evidence="2" id="KW-1185">Reference proteome</keyword>
<evidence type="ECO:0000313" key="2">
    <source>
        <dbReference type="Proteomes" id="UP000194236"/>
    </source>
</evidence>
<gene>
    <name evidence="1" type="ORF">BLA29_011789</name>
</gene>
<reference evidence="1 2" key="1">
    <citation type="submission" date="2017-03" db="EMBL/GenBank/DDBJ databases">
        <title>Genome Survey of Euroglyphus maynei.</title>
        <authorList>
            <person name="Arlian L.G."/>
            <person name="Morgan M.S."/>
            <person name="Rider S.D."/>
        </authorList>
    </citation>
    <scope>NUCLEOTIDE SEQUENCE [LARGE SCALE GENOMIC DNA]</scope>
    <source>
        <strain evidence="1">Arlian Lab</strain>
        <tissue evidence="1">Whole body</tissue>
    </source>
</reference>
<sequence length="69" mass="8257">FELEHQLRNSKRAEIENCSQSSRVHFKRFNSFDSSLVQLYENNTEPIFNTREHQADLNNIYNEEGIQHC</sequence>
<dbReference type="EMBL" id="MUJZ01009327">
    <property type="protein sequence ID" value="OTF82257.1"/>
    <property type="molecule type" value="Genomic_DNA"/>
</dbReference>
<dbReference type="AlphaFoldDB" id="A0A1Y3BQA8"/>
<evidence type="ECO:0000313" key="1">
    <source>
        <dbReference type="EMBL" id="OTF82257.1"/>
    </source>
</evidence>
<comment type="caution">
    <text evidence="1">The sequence shown here is derived from an EMBL/GenBank/DDBJ whole genome shotgun (WGS) entry which is preliminary data.</text>
</comment>
<name>A0A1Y3BQA8_EURMA</name>
<organism evidence="1 2">
    <name type="scientific">Euroglyphus maynei</name>
    <name type="common">Mayne's house dust mite</name>
    <dbReference type="NCBI Taxonomy" id="6958"/>
    <lineage>
        <taxon>Eukaryota</taxon>
        <taxon>Metazoa</taxon>
        <taxon>Ecdysozoa</taxon>
        <taxon>Arthropoda</taxon>
        <taxon>Chelicerata</taxon>
        <taxon>Arachnida</taxon>
        <taxon>Acari</taxon>
        <taxon>Acariformes</taxon>
        <taxon>Sarcoptiformes</taxon>
        <taxon>Astigmata</taxon>
        <taxon>Psoroptidia</taxon>
        <taxon>Analgoidea</taxon>
        <taxon>Pyroglyphidae</taxon>
        <taxon>Pyroglyphinae</taxon>
        <taxon>Euroglyphus</taxon>
    </lineage>
</organism>
<feature type="non-terminal residue" evidence="1">
    <location>
        <position position="1"/>
    </location>
</feature>
<accession>A0A1Y3BQA8</accession>
<proteinExistence type="predicted"/>